<dbReference type="InterPro" id="IPR007627">
    <property type="entry name" value="RNA_pol_sigma70_r2"/>
</dbReference>
<dbReference type="InterPro" id="IPR014325">
    <property type="entry name" value="RNA_pol_sigma-E_actinobac"/>
</dbReference>
<evidence type="ECO:0000259" key="7">
    <source>
        <dbReference type="Pfam" id="PF04542"/>
    </source>
</evidence>
<dbReference type="PANTHER" id="PTHR43133:SF50">
    <property type="entry name" value="ECF RNA POLYMERASE SIGMA FACTOR SIGM"/>
    <property type="match status" value="1"/>
</dbReference>
<dbReference type="InterPro" id="IPR013324">
    <property type="entry name" value="RNA_pol_sigma_r3/r4-like"/>
</dbReference>
<evidence type="ECO:0000256" key="3">
    <source>
        <dbReference type="ARBA" id="ARBA00023082"/>
    </source>
</evidence>
<protein>
    <submittedName>
        <fullName evidence="9">SigE family RNA polymerase sigma factor</fullName>
    </submittedName>
</protein>
<dbReference type="GO" id="GO:0003677">
    <property type="term" value="F:DNA binding"/>
    <property type="evidence" value="ECO:0007669"/>
    <property type="project" value="UniProtKB-KW"/>
</dbReference>
<comment type="caution">
    <text evidence="9">The sequence shown here is derived from an EMBL/GenBank/DDBJ whole genome shotgun (WGS) entry which is preliminary data.</text>
</comment>
<feature type="region of interest" description="Disordered" evidence="6">
    <location>
        <begin position="94"/>
        <end position="116"/>
    </location>
</feature>
<name>A0A7J5DR58_NOCSI</name>
<dbReference type="InterPro" id="IPR014284">
    <property type="entry name" value="RNA_pol_sigma-70_dom"/>
</dbReference>
<dbReference type="SUPFAM" id="SSF88659">
    <property type="entry name" value="Sigma3 and sigma4 domains of RNA polymerase sigma factors"/>
    <property type="match status" value="1"/>
</dbReference>
<keyword evidence="5" id="KW-0804">Transcription</keyword>
<keyword evidence="2" id="KW-0805">Transcription regulation</keyword>
<accession>A0A7J5DR58</accession>
<dbReference type="Gene3D" id="1.10.1740.10">
    <property type="match status" value="1"/>
</dbReference>
<evidence type="ECO:0000256" key="6">
    <source>
        <dbReference type="SAM" id="MobiDB-lite"/>
    </source>
</evidence>
<dbReference type="GO" id="GO:0006352">
    <property type="term" value="P:DNA-templated transcription initiation"/>
    <property type="evidence" value="ECO:0007669"/>
    <property type="project" value="InterPro"/>
</dbReference>
<proteinExistence type="inferred from homology"/>
<dbReference type="SUPFAM" id="SSF88946">
    <property type="entry name" value="Sigma2 domain of RNA polymerase sigma factors"/>
    <property type="match status" value="1"/>
</dbReference>
<evidence type="ECO:0000256" key="4">
    <source>
        <dbReference type="ARBA" id="ARBA00023125"/>
    </source>
</evidence>
<evidence type="ECO:0000259" key="8">
    <source>
        <dbReference type="Pfam" id="PF08281"/>
    </source>
</evidence>
<feature type="compositionally biased region" description="Basic and acidic residues" evidence="6">
    <location>
        <begin position="17"/>
        <end position="27"/>
    </location>
</feature>
<evidence type="ECO:0000256" key="2">
    <source>
        <dbReference type="ARBA" id="ARBA00023015"/>
    </source>
</evidence>
<dbReference type="PANTHER" id="PTHR43133">
    <property type="entry name" value="RNA POLYMERASE ECF-TYPE SIGMA FACTO"/>
    <property type="match status" value="1"/>
</dbReference>
<feature type="domain" description="RNA polymerase sigma-70 region 2" evidence="7">
    <location>
        <begin position="39"/>
        <end position="99"/>
    </location>
</feature>
<evidence type="ECO:0000256" key="1">
    <source>
        <dbReference type="ARBA" id="ARBA00010641"/>
    </source>
</evidence>
<feature type="domain" description="RNA polymerase sigma factor 70 region 4 type 2" evidence="8">
    <location>
        <begin position="125"/>
        <end position="174"/>
    </location>
</feature>
<feature type="region of interest" description="Disordered" evidence="6">
    <location>
        <begin position="1"/>
        <end position="27"/>
    </location>
</feature>
<feature type="compositionally biased region" description="Basic and acidic residues" evidence="6">
    <location>
        <begin position="101"/>
        <end position="116"/>
    </location>
</feature>
<dbReference type="CDD" id="cd06171">
    <property type="entry name" value="Sigma70_r4"/>
    <property type="match status" value="1"/>
</dbReference>
<sequence>MPWDHRGSSCVEGVGRSPREERTVSTDARHEAEFTAFARARMPALYRAAWLLCGDRHRAEDLVQETLAKVYAHWGPKIANPAAYAQTTLTRTWISQQRRPSNHERPTDDLPEHPQGQRDDALRLTLLAALDRLAPKDRAVVVLHHLDDTPIADVAHQVGSSPGAVRKRLMRARRVLREELGLPFADLVPERAES</sequence>
<dbReference type="Pfam" id="PF08281">
    <property type="entry name" value="Sigma70_r4_2"/>
    <property type="match status" value="1"/>
</dbReference>
<evidence type="ECO:0000256" key="5">
    <source>
        <dbReference type="ARBA" id="ARBA00023163"/>
    </source>
</evidence>
<dbReference type="NCBIfam" id="TIGR02983">
    <property type="entry name" value="SigE-fam_strep"/>
    <property type="match status" value="1"/>
</dbReference>
<dbReference type="GO" id="GO:0016987">
    <property type="term" value="F:sigma factor activity"/>
    <property type="evidence" value="ECO:0007669"/>
    <property type="project" value="UniProtKB-KW"/>
</dbReference>
<organism evidence="9 10">
    <name type="scientific">Nocardioides simplex</name>
    <name type="common">Arthrobacter simplex</name>
    <dbReference type="NCBI Taxonomy" id="2045"/>
    <lineage>
        <taxon>Bacteria</taxon>
        <taxon>Bacillati</taxon>
        <taxon>Actinomycetota</taxon>
        <taxon>Actinomycetes</taxon>
        <taxon>Propionibacteriales</taxon>
        <taxon>Nocardioidaceae</taxon>
        <taxon>Pimelobacter</taxon>
    </lineage>
</organism>
<dbReference type="AlphaFoldDB" id="A0A7J5DR58"/>
<evidence type="ECO:0000313" key="10">
    <source>
        <dbReference type="Proteomes" id="UP000449906"/>
    </source>
</evidence>
<keyword evidence="4" id="KW-0238">DNA-binding</keyword>
<dbReference type="NCBIfam" id="TIGR02937">
    <property type="entry name" value="sigma70-ECF"/>
    <property type="match status" value="1"/>
</dbReference>
<keyword evidence="3" id="KW-0731">Sigma factor</keyword>
<dbReference type="Pfam" id="PF04542">
    <property type="entry name" value="Sigma70_r2"/>
    <property type="match status" value="1"/>
</dbReference>
<gene>
    <name evidence="9" type="ORF">F9L07_27655</name>
</gene>
<dbReference type="Proteomes" id="UP000449906">
    <property type="component" value="Unassembled WGS sequence"/>
</dbReference>
<dbReference type="Gene3D" id="1.10.10.10">
    <property type="entry name" value="Winged helix-like DNA-binding domain superfamily/Winged helix DNA-binding domain"/>
    <property type="match status" value="1"/>
</dbReference>
<evidence type="ECO:0000313" key="9">
    <source>
        <dbReference type="EMBL" id="KAB2807257.1"/>
    </source>
</evidence>
<dbReference type="InterPro" id="IPR036388">
    <property type="entry name" value="WH-like_DNA-bd_sf"/>
</dbReference>
<dbReference type="InterPro" id="IPR039425">
    <property type="entry name" value="RNA_pol_sigma-70-like"/>
</dbReference>
<dbReference type="EMBL" id="WBVM01000006">
    <property type="protein sequence ID" value="KAB2807257.1"/>
    <property type="molecule type" value="Genomic_DNA"/>
</dbReference>
<reference evidence="9 10" key="1">
    <citation type="submission" date="2019-09" db="EMBL/GenBank/DDBJ databases">
        <title>Pimelobacter sp. isolated from Paulinella.</title>
        <authorList>
            <person name="Jeong S.E."/>
        </authorList>
    </citation>
    <scope>NUCLEOTIDE SEQUENCE [LARGE SCALE GENOMIC DNA]</scope>
    <source>
        <strain evidence="9 10">Pch-N</strain>
    </source>
</reference>
<dbReference type="InterPro" id="IPR013249">
    <property type="entry name" value="RNA_pol_sigma70_r4_t2"/>
</dbReference>
<comment type="similarity">
    <text evidence="1">Belongs to the sigma-70 factor family. ECF subfamily.</text>
</comment>
<dbReference type="InterPro" id="IPR013325">
    <property type="entry name" value="RNA_pol_sigma_r2"/>
</dbReference>